<dbReference type="HOGENOM" id="CLU_2571119_0_0_9"/>
<evidence type="ECO:0000313" key="3">
    <source>
        <dbReference type="Proteomes" id="UP000004754"/>
    </source>
</evidence>
<proteinExistence type="predicted"/>
<evidence type="ECO:0000259" key="1">
    <source>
        <dbReference type="Pfam" id="PF18024"/>
    </source>
</evidence>
<dbReference type="EMBL" id="AEQN01000005">
    <property type="protein sequence ID" value="EFV02794.1"/>
    <property type="molecule type" value="Genomic_DNA"/>
</dbReference>
<accession>E6ME35</accession>
<evidence type="ECO:0000313" key="2">
    <source>
        <dbReference type="EMBL" id="EFV02794.1"/>
    </source>
</evidence>
<dbReference type="InterPro" id="IPR009057">
    <property type="entry name" value="Homeodomain-like_sf"/>
</dbReference>
<dbReference type="Pfam" id="PF18024">
    <property type="entry name" value="HTH_50"/>
    <property type="match status" value="1"/>
</dbReference>
<dbReference type="STRING" id="887929.HMP0721_0268"/>
<feature type="domain" description="TyrR-like helix-turn-helix" evidence="1">
    <location>
        <begin position="22"/>
        <end position="68"/>
    </location>
</feature>
<dbReference type="Gene3D" id="1.10.10.60">
    <property type="entry name" value="Homeodomain-like"/>
    <property type="match status" value="1"/>
</dbReference>
<dbReference type="InterPro" id="IPR030828">
    <property type="entry name" value="HTH_TyrR"/>
</dbReference>
<gene>
    <name evidence="2" type="ORF">HMP0721_0268</name>
</gene>
<keyword evidence="3" id="KW-1185">Reference proteome</keyword>
<protein>
    <submittedName>
        <fullName evidence="2">Transcriptional regulator, Fis family</fullName>
    </submittedName>
</protein>
<dbReference type="AlphaFoldDB" id="E6ME35"/>
<dbReference type="GO" id="GO:0003677">
    <property type="term" value="F:DNA binding"/>
    <property type="evidence" value="ECO:0007669"/>
    <property type="project" value="UniProtKB-KW"/>
</dbReference>
<name>E6ME35_9FIRM</name>
<reference evidence="2 3" key="1">
    <citation type="submission" date="2010-12" db="EMBL/GenBank/DDBJ databases">
        <authorList>
            <person name="Muzny D."/>
            <person name="Qin X."/>
            <person name="Deng J."/>
            <person name="Jiang H."/>
            <person name="Liu Y."/>
            <person name="Qu J."/>
            <person name="Song X.-Z."/>
            <person name="Zhang L."/>
            <person name="Thornton R."/>
            <person name="Coyle M."/>
            <person name="Francisco L."/>
            <person name="Jackson L."/>
            <person name="Javaid M."/>
            <person name="Korchina V."/>
            <person name="Kovar C."/>
            <person name="Mata R."/>
            <person name="Mathew T."/>
            <person name="Ngo R."/>
            <person name="Nguyen L."/>
            <person name="Nguyen N."/>
            <person name="Okwuonu G."/>
            <person name="Ongeri F."/>
            <person name="Pham C."/>
            <person name="Simmons D."/>
            <person name="Wilczek-Boney K."/>
            <person name="Hale W."/>
            <person name="Jakkamsetti A."/>
            <person name="Pham P."/>
            <person name="Ruth R."/>
            <person name="San Lucas F."/>
            <person name="Warren J."/>
            <person name="Zhang J."/>
            <person name="Zhao Z."/>
            <person name="Zhou C."/>
            <person name="Zhu D."/>
            <person name="Lee S."/>
            <person name="Bess C."/>
            <person name="Blankenburg K."/>
            <person name="Forbes L."/>
            <person name="Fu Q."/>
            <person name="Gubbala S."/>
            <person name="Hirani K."/>
            <person name="Jayaseelan J.C."/>
            <person name="Lara F."/>
            <person name="Munidasa M."/>
            <person name="Palculict T."/>
            <person name="Patil S."/>
            <person name="Pu L.-L."/>
            <person name="Saada N."/>
            <person name="Tang L."/>
            <person name="Weissenberger G."/>
            <person name="Zhu Y."/>
            <person name="Hemphill L."/>
            <person name="Shang Y."/>
            <person name="Youmans B."/>
            <person name="Ayvaz T."/>
            <person name="Ross M."/>
            <person name="Santibanez J."/>
            <person name="Aqrawi P."/>
            <person name="Gross S."/>
            <person name="Joshi V."/>
            <person name="Fowler G."/>
            <person name="Nazareth L."/>
            <person name="Reid J."/>
            <person name="Worley K."/>
            <person name="Petrosino J."/>
            <person name="Highlander S."/>
            <person name="Gibbs R."/>
        </authorList>
    </citation>
    <scope>NUCLEOTIDE SEQUENCE [LARGE SCALE GENOMIC DNA]</scope>
    <source>
        <strain evidence="2 3">ATCC 23263</strain>
    </source>
</reference>
<dbReference type="RefSeq" id="WP_006597687.1">
    <property type="nucleotide sequence ID" value="NZ_GL622359.1"/>
</dbReference>
<dbReference type="Proteomes" id="UP000004754">
    <property type="component" value="Unassembled WGS sequence"/>
</dbReference>
<organism evidence="2 3">
    <name type="scientific">Pseudoramibacter alactolyticus ATCC 23263</name>
    <dbReference type="NCBI Taxonomy" id="887929"/>
    <lineage>
        <taxon>Bacteria</taxon>
        <taxon>Bacillati</taxon>
        <taxon>Bacillota</taxon>
        <taxon>Clostridia</taxon>
        <taxon>Eubacteriales</taxon>
        <taxon>Eubacteriaceae</taxon>
        <taxon>Pseudoramibacter</taxon>
    </lineage>
</organism>
<dbReference type="SUPFAM" id="SSF46689">
    <property type="entry name" value="Homeodomain-like"/>
    <property type="match status" value="1"/>
</dbReference>
<comment type="caution">
    <text evidence="2">The sequence shown here is derived from an EMBL/GenBank/DDBJ whole genome shotgun (WGS) entry which is preliminary data.</text>
</comment>
<sequence>MEVKANIPDTLEGSSKRPIEPLKVYMATLEKAYVENAYKIFRTTRKAARALGIDHSTFIRKMKKYGISATKKDGKMHHFGD</sequence>